<dbReference type="InterPro" id="IPR028082">
    <property type="entry name" value="Peripla_BP_I"/>
</dbReference>
<comment type="similarity">
    <text evidence="2">Belongs to the bacterial solute-binding protein 2 family.</text>
</comment>
<dbReference type="GO" id="GO:0030246">
    <property type="term" value="F:carbohydrate binding"/>
    <property type="evidence" value="ECO:0007669"/>
    <property type="project" value="UniProtKB-ARBA"/>
</dbReference>
<dbReference type="Gene3D" id="3.40.50.2300">
    <property type="match status" value="2"/>
</dbReference>
<dbReference type="CDD" id="cd19967">
    <property type="entry name" value="PBP1_TmRBP-like"/>
    <property type="match status" value="1"/>
</dbReference>
<name>A0A853DBF5_9MICO</name>
<protein>
    <submittedName>
        <fullName evidence="7">Erythritol transport system substrate-binding protein</fullName>
    </submittedName>
</protein>
<feature type="domain" description="Periplasmic binding protein" evidence="6">
    <location>
        <begin position="58"/>
        <end position="313"/>
    </location>
</feature>
<evidence type="ECO:0000313" key="8">
    <source>
        <dbReference type="Proteomes" id="UP000571817"/>
    </source>
</evidence>
<dbReference type="RefSeq" id="WP_179478451.1">
    <property type="nucleotide sequence ID" value="NZ_JACCFW010000001.1"/>
</dbReference>
<evidence type="ECO:0000256" key="2">
    <source>
        <dbReference type="ARBA" id="ARBA00007639"/>
    </source>
</evidence>
<evidence type="ECO:0000256" key="3">
    <source>
        <dbReference type="ARBA" id="ARBA00022729"/>
    </source>
</evidence>
<accession>A0A853DBF5</accession>
<keyword evidence="8" id="KW-1185">Reference proteome</keyword>
<comment type="subcellular location">
    <subcellularLocation>
        <location evidence="1">Cell envelope</location>
    </subcellularLocation>
</comment>
<dbReference type="Proteomes" id="UP000571817">
    <property type="component" value="Unassembled WGS sequence"/>
</dbReference>
<dbReference type="PANTHER" id="PTHR46847">
    <property type="entry name" value="D-ALLOSE-BINDING PERIPLASMIC PROTEIN-RELATED"/>
    <property type="match status" value="1"/>
</dbReference>
<sequence length="344" mass="35095">MSQKKIGVLATGAIVALTIAGCGSSSSAAKSSGKGSASSTSSGSSSSATGSTKKGGLISIIVNDPSNPFWLTEGNVAKAEAVKLGYTANVSASKGDLNTESNLVDTAIANKSRALILDPANATGSVGNVKKAEAAGIPVFLVNAEIDTPGVAKAQLISNNAQGAALGAQQWVKDVGQKGNYVELYGLPTDNNAAIRSDGYAAVLGQYPGLKKVAQQTANWIRTQGHDKMQSMLQAHPNIIGVISGNDEMALGAIAALKEAGKLNSIKVGGFDGSPDAVAAIKSGELQYTVLQPVATFAQKAVEEADEYLKTGKTGSAVEKQSFNCILITKANVSKMTGPFTYTP</sequence>
<dbReference type="GO" id="GO:0030313">
    <property type="term" value="C:cell envelope"/>
    <property type="evidence" value="ECO:0007669"/>
    <property type="project" value="UniProtKB-SubCell"/>
</dbReference>
<evidence type="ECO:0000256" key="5">
    <source>
        <dbReference type="SAM" id="SignalP"/>
    </source>
</evidence>
<evidence type="ECO:0000256" key="1">
    <source>
        <dbReference type="ARBA" id="ARBA00004196"/>
    </source>
</evidence>
<keyword evidence="3 5" id="KW-0732">Signal</keyword>
<dbReference type="PROSITE" id="PS51257">
    <property type="entry name" value="PROKAR_LIPOPROTEIN"/>
    <property type="match status" value="1"/>
</dbReference>
<reference evidence="7 8" key="1">
    <citation type="submission" date="2020-07" db="EMBL/GenBank/DDBJ databases">
        <title>Sequencing the genomes of 1000 actinobacteria strains.</title>
        <authorList>
            <person name="Klenk H.-P."/>
        </authorList>
    </citation>
    <scope>NUCLEOTIDE SEQUENCE [LARGE SCALE GENOMIC DNA]</scope>
    <source>
        <strain evidence="7 8">DSM 29531</strain>
    </source>
</reference>
<feature type="region of interest" description="Disordered" evidence="4">
    <location>
        <begin position="25"/>
        <end position="53"/>
    </location>
</feature>
<feature type="chain" id="PRO_5032762112" evidence="5">
    <location>
        <begin position="29"/>
        <end position="344"/>
    </location>
</feature>
<gene>
    <name evidence="7" type="ORF">HNR15_000246</name>
</gene>
<evidence type="ECO:0000313" key="7">
    <source>
        <dbReference type="EMBL" id="NYJ73283.1"/>
    </source>
</evidence>
<evidence type="ECO:0000256" key="4">
    <source>
        <dbReference type="SAM" id="MobiDB-lite"/>
    </source>
</evidence>
<dbReference type="AlphaFoldDB" id="A0A853DBF5"/>
<dbReference type="PANTHER" id="PTHR46847:SF1">
    <property type="entry name" value="D-ALLOSE-BINDING PERIPLASMIC PROTEIN-RELATED"/>
    <property type="match status" value="1"/>
</dbReference>
<dbReference type="SUPFAM" id="SSF53822">
    <property type="entry name" value="Periplasmic binding protein-like I"/>
    <property type="match status" value="1"/>
</dbReference>
<organism evidence="7 8">
    <name type="scientific">Allobranchiibius huperziae</name>
    <dbReference type="NCBI Taxonomy" id="1874116"/>
    <lineage>
        <taxon>Bacteria</taxon>
        <taxon>Bacillati</taxon>
        <taxon>Actinomycetota</taxon>
        <taxon>Actinomycetes</taxon>
        <taxon>Micrococcales</taxon>
        <taxon>Dermacoccaceae</taxon>
        <taxon>Allobranchiibius</taxon>
    </lineage>
</organism>
<proteinExistence type="inferred from homology"/>
<evidence type="ECO:0000259" key="6">
    <source>
        <dbReference type="Pfam" id="PF13407"/>
    </source>
</evidence>
<feature type="signal peptide" evidence="5">
    <location>
        <begin position="1"/>
        <end position="28"/>
    </location>
</feature>
<dbReference type="Pfam" id="PF13407">
    <property type="entry name" value="Peripla_BP_4"/>
    <property type="match status" value="1"/>
</dbReference>
<comment type="caution">
    <text evidence="7">The sequence shown here is derived from an EMBL/GenBank/DDBJ whole genome shotgun (WGS) entry which is preliminary data.</text>
</comment>
<dbReference type="InterPro" id="IPR025997">
    <property type="entry name" value="SBP_2_dom"/>
</dbReference>
<dbReference type="EMBL" id="JACCFW010000001">
    <property type="protein sequence ID" value="NYJ73283.1"/>
    <property type="molecule type" value="Genomic_DNA"/>
</dbReference>